<evidence type="ECO:0000313" key="2">
    <source>
        <dbReference type="Proteomes" id="UP000286415"/>
    </source>
</evidence>
<accession>A0A3R7G6T8</accession>
<reference evidence="1 2" key="2">
    <citation type="journal article" date="2021" name="Genomics">
        <title>High-quality reference genome for Clonorchis sinensis.</title>
        <authorList>
            <person name="Young N.D."/>
            <person name="Stroehlein A.J."/>
            <person name="Kinkar L."/>
            <person name="Wang T."/>
            <person name="Sohn W.M."/>
            <person name="Chang B.C.H."/>
            <person name="Kaur P."/>
            <person name="Weisz D."/>
            <person name="Dudchenko O."/>
            <person name="Aiden E.L."/>
            <person name="Korhonen P.K."/>
            <person name="Gasser R.B."/>
        </authorList>
    </citation>
    <scope>NUCLEOTIDE SEQUENCE [LARGE SCALE GENOMIC DNA]</scope>
    <source>
        <strain evidence="1">Cs-k2</strain>
    </source>
</reference>
<dbReference type="Proteomes" id="UP000286415">
    <property type="component" value="Unassembled WGS sequence"/>
</dbReference>
<name>A0A3R7G6T8_CLOSI</name>
<dbReference type="InParanoid" id="A0A3R7G6T8"/>
<keyword evidence="2" id="KW-1185">Reference proteome</keyword>
<evidence type="ECO:0000313" key="1">
    <source>
        <dbReference type="EMBL" id="KAG5454380.1"/>
    </source>
</evidence>
<sequence length="198" mass="22042">MDCVDAIFHAIAQWLERKSTDRKARGSSPTSASRLLPSRLGRLNSIPALVLPSGGMVVRHRKGARAERCEYSCFRISPITLDCRTATFLHTLGSILSASTLNETLLSFNLIFSCKFSTSIACIYFFVLVTMLLKTINIIIIIDSVTVFNTDASLPYNHGLFESLIVKKKNKDGWGGLIAALLQSFRDAYTFKHSFRQS</sequence>
<gene>
    <name evidence="1" type="ORF">CSKR_107238</name>
</gene>
<proteinExistence type="predicted"/>
<organism evidence="1 2">
    <name type="scientific">Clonorchis sinensis</name>
    <name type="common">Chinese liver fluke</name>
    <dbReference type="NCBI Taxonomy" id="79923"/>
    <lineage>
        <taxon>Eukaryota</taxon>
        <taxon>Metazoa</taxon>
        <taxon>Spiralia</taxon>
        <taxon>Lophotrochozoa</taxon>
        <taxon>Platyhelminthes</taxon>
        <taxon>Trematoda</taxon>
        <taxon>Digenea</taxon>
        <taxon>Opisthorchiida</taxon>
        <taxon>Opisthorchiata</taxon>
        <taxon>Opisthorchiidae</taxon>
        <taxon>Clonorchis</taxon>
    </lineage>
</organism>
<protein>
    <submittedName>
        <fullName evidence="1">Uncharacterized protein</fullName>
    </submittedName>
</protein>
<reference evidence="1 2" key="1">
    <citation type="journal article" date="2018" name="Biotechnol. Adv.">
        <title>Improved genomic resources and new bioinformatic workflow for the carcinogenic parasite Clonorchis sinensis: Biotechnological implications.</title>
        <authorList>
            <person name="Wang D."/>
            <person name="Korhonen P.K."/>
            <person name="Gasser R.B."/>
            <person name="Young N.D."/>
        </authorList>
    </citation>
    <scope>NUCLEOTIDE SEQUENCE [LARGE SCALE GENOMIC DNA]</scope>
    <source>
        <strain evidence="1">Cs-k2</strain>
    </source>
</reference>
<comment type="caution">
    <text evidence="1">The sequence shown here is derived from an EMBL/GenBank/DDBJ whole genome shotgun (WGS) entry which is preliminary data.</text>
</comment>
<dbReference type="EMBL" id="NIRI02000010">
    <property type="protein sequence ID" value="KAG5454380.1"/>
    <property type="molecule type" value="Genomic_DNA"/>
</dbReference>
<dbReference type="AlphaFoldDB" id="A0A3R7G6T8"/>